<dbReference type="EMBL" id="BSOA01000012">
    <property type="protein sequence ID" value="GLQ87890.1"/>
    <property type="molecule type" value="Genomic_DNA"/>
</dbReference>
<evidence type="ECO:0000313" key="1">
    <source>
        <dbReference type="EMBL" id="GLQ87890.1"/>
    </source>
</evidence>
<keyword evidence="2" id="KW-1185">Reference proteome</keyword>
<proteinExistence type="predicted"/>
<dbReference type="Proteomes" id="UP001156627">
    <property type="component" value="Unassembled WGS sequence"/>
</dbReference>
<sequence>MATQPQQPAFVGNPVSVVDYVNIVAQRGHATWKTQMLRHQANTDPRGGLQVDARVIATVARSLIALAGLRRRRGTEREYGANGKTAKKMAPTTVIMTTHSIPHFIPKCAAPPGAYAY</sequence>
<evidence type="ECO:0000313" key="2">
    <source>
        <dbReference type="Proteomes" id="UP001156627"/>
    </source>
</evidence>
<name>A0ABQ5X8I3_9GAMM</name>
<reference evidence="2" key="1">
    <citation type="journal article" date="2019" name="Int. J. Syst. Evol. Microbiol.">
        <title>The Global Catalogue of Microorganisms (GCM) 10K type strain sequencing project: providing services to taxonomists for standard genome sequencing and annotation.</title>
        <authorList>
            <consortium name="The Broad Institute Genomics Platform"/>
            <consortium name="The Broad Institute Genome Sequencing Center for Infectious Disease"/>
            <person name="Wu L."/>
            <person name="Ma J."/>
        </authorList>
    </citation>
    <scope>NUCLEOTIDE SEQUENCE [LARGE SCALE GENOMIC DNA]</scope>
    <source>
        <strain evidence="2">NBRC 111981</strain>
    </source>
</reference>
<accession>A0ABQ5X8I3</accession>
<protein>
    <submittedName>
        <fullName evidence="1">Uncharacterized protein</fullName>
    </submittedName>
</protein>
<organism evidence="1 2">
    <name type="scientific">Dyella flagellata</name>
    <dbReference type="NCBI Taxonomy" id="1867833"/>
    <lineage>
        <taxon>Bacteria</taxon>
        <taxon>Pseudomonadati</taxon>
        <taxon>Pseudomonadota</taxon>
        <taxon>Gammaproteobacteria</taxon>
        <taxon>Lysobacterales</taxon>
        <taxon>Rhodanobacteraceae</taxon>
        <taxon>Dyella</taxon>
    </lineage>
</organism>
<comment type="caution">
    <text evidence="1">The sequence shown here is derived from an EMBL/GenBank/DDBJ whole genome shotgun (WGS) entry which is preliminary data.</text>
</comment>
<gene>
    <name evidence="1" type="ORF">GCM10007898_14580</name>
</gene>